<feature type="compositionally biased region" description="Basic residues" evidence="1">
    <location>
        <begin position="18"/>
        <end position="27"/>
    </location>
</feature>
<dbReference type="PANTHER" id="PTHR31558:SF40">
    <property type="entry name" value="EXPRESSED PROTEIN"/>
    <property type="match status" value="1"/>
</dbReference>
<evidence type="ECO:0000313" key="3">
    <source>
        <dbReference type="EMBL" id="KAK9675970.1"/>
    </source>
</evidence>
<feature type="domain" description="Protein ENHANCED DISEASE RESISTANCE 2 C-terminal" evidence="2">
    <location>
        <begin position="157"/>
        <end position="401"/>
    </location>
</feature>
<keyword evidence="4" id="KW-1185">Reference proteome</keyword>
<sequence>MGGCVSTSNTRVAPQRSNRTRRLRKGRGKMTTIVCDAPIKRLSDVGSRISVSEFVQIDFDKRGTTTCRRSEVSNKSFHLTQVHWNHIDENGVCQEESWFDSVSILESESDDDFSSVFGDSKLLNMSSLWAGSHIIRPEAGLTVPCANAEKGAPAGSWSTVSPSVFRVRGETFFKDRQKNEAPGYCPYTAIGVDMFASSQKINHIAQHLELPSVQGNGKLPSLLIVNIQLPAYAPSMFLGDSDGEGVSLVLYFKLSDDVDKEIPSDFIDSINRLVENDIEKVKGFSKESVIPFRERLKILAGVVNPEDLRLSSAEKRLLNAYKDKPVLSRPQHDFFKSSQGPDYFEIDIDIHRFSYVSRKALESLRERLKLGVLDLGLTIQAQKQEELPEKVLCCVRLNKLDFVNHGQIPTLMTVNDD</sequence>
<evidence type="ECO:0000256" key="1">
    <source>
        <dbReference type="SAM" id="MobiDB-lite"/>
    </source>
</evidence>
<dbReference type="InterPro" id="IPR009769">
    <property type="entry name" value="EDR2_C"/>
</dbReference>
<organism evidence="3 4">
    <name type="scientific">Saponaria officinalis</name>
    <name type="common">Common soapwort</name>
    <name type="synonym">Lychnis saponaria</name>
    <dbReference type="NCBI Taxonomy" id="3572"/>
    <lineage>
        <taxon>Eukaryota</taxon>
        <taxon>Viridiplantae</taxon>
        <taxon>Streptophyta</taxon>
        <taxon>Embryophyta</taxon>
        <taxon>Tracheophyta</taxon>
        <taxon>Spermatophyta</taxon>
        <taxon>Magnoliopsida</taxon>
        <taxon>eudicotyledons</taxon>
        <taxon>Gunneridae</taxon>
        <taxon>Pentapetalae</taxon>
        <taxon>Caryophyllales</taxon>
        <taxon>Caryophyllaceae</taxon>
        <taxon>Caryophylleae</taxon>
        <taxon>Saponaria</taxon>
    </lineage>
</organism>
<evidence type="ECO:0000313" key="4">
    <source>
        <dbReference type="Proteomes" id="UP001443914"/>
    </source>
</evidence>
<gene>
    <name evidence="3" type="ORF">RND81_11G044900</name>
</gene>
<protein>
    <recommendedName>
        <fullName evidence="2">Protein ENHANCED DISEASE RESISTANCE 2 C-terminal domain-containing protein</fullName>
    </recommendedName>
</protein>
<comment type="caution">
    <text evidence="3">The sequence shown here is derived from an EMBL/GenBank/DDBJ whole genome shotgun (WGS) entry which is preliminary data.</text>
</comment>
<feature type="compositionally biased region" description="Polar residues" evidence="1">
    <location>
        <begin position="1"/>
        <end position="17"/>
    </location>
</feature>
<evidence type="ECO:0000259" key="2">
    <source>
        <dbReference type="Pfam" id="PF07059"/>
    </source>
</evidence>
<reference evidence="3 4" key="1">
    <citation type="submission" date="2024-03" db="EMBL/GenBank/DDBJ databases">
        <title>WGS assembly of Saponaria officinalis var. Norfolk2.</title>
        <authorList>
            <person name="Jenkins J."/>
            <person name="Shu S."/>
            <person name="Grimwood J."/>
            <person name="Barry K."/>
            <person name="Goodstein D."/>
            <person name="Schmutz J."/>
            <person name="Leebens-Mack J."/>
            <person name="Osbourn A."/>
        </authorList>
    </citation>
    <scope>NUCLEOTIDE SEQUENCE [LARGE SCALE GENOMIC DNA]</scope>
    <source>
        <strain evidence="4">cv. Norfolk2</strain>
        <strain evidence="3">JIC</strain>
        <tissue evidence="3">Leaf</tissue>
    </source>
</reference>
<feature type="region of interest" description="Disordered" evidence="1">
    <location>
        <begin position="1"/>
        <end position="27"/>
    </location>
</feature>
<dbReference type="AlphaFoldDB" id="A0AAW1HIN9"/>
<accession>A0AAW1HIN9</accession>
<name>A0AAW1HIN9_SAPOF</name>
<dbReference type="EMBL" id="JBDFQZ010000011">
    <property type="protein sequence ID" value="KAK9675970.1"/>
    <property type="molecule type" value="Genomic_DNA"/>
</dbReference>
<dbReference type="EMBL" id="JBDFQZ010000011">
    <property type="protein sequence ID" value="KAK9675968.1"/>
    <property type="molecule type" value="Genomic_DNA"/>
</dbReference>
<proteinExistence type="predicted"/>
<dbReference type="Proteomes" id="UP001443914">
    <property type="component" value="Unassembled WGS sequence"/>
</dbReference>
<dbReference type="PANTHER" id="PTHR31558">
    <property type="entry name" value="CW14 PROTEIN"/>
    <property type="match status" value="1"/>
</dbReference>
<dbReference type="Pfam" id="PF07059">
    <property type="entry name" value="EDR2_C"/>
    <property type="match status" value="1"/>
</dbReference>